<evidence type="ECO:0000256" key="1">
    <source>
        <dbReference type="SAM" id="MobiDB-lite"/>
    </source>
</evidence>
<dbReference type="EMBL" id="ICPP01007898">
    <property type="protein sequence ID" value="LAC40542.1"/>
    <property type="molecule type" value="Transcribed_RNA"/>
</dbReference>
<feature type="compositionally biased region" description="Acidic residues" evidence="1">
    <location>
        <begin position="319"/>
        <end position="328"/>
    </location>
</feature>
<dbReference type="Pfam" id="PF01108">
    <property type="entry name" value="Tissue_fac"/>
    <property type="match status" value="1"/>
</dbReference>
<dbReference type="AlphaFoldDB" id="A0A6G1RQ89"/>
<dbReference type="PANTHER" id="PTHR20859">
    <property type="entry name" value="INTERFERON/INTERLEUKIN RECEPTOR"/>
    <property type="match status" value="1"/>
</dbReference>
<keyword evidence="4" id="KW-0675">Receptor</keyword>
<name>A0A6G1RQ89_9GRUI</name>
<dbReference type="PANTHER" id="PTHR20859:SF84">
    <property type="entry name" value="INTERFERON ALPHA_BETA RECEPTOR 2"/>
    <property type="match status" value="1"/>
</dbReference>
<feature type="domain" description="Fibronectin type-III" evidence="2">
    <location>
        <begin position="25"/>
        <end position="110"/>
    </location>
</feature>
<reference evidence="4" key="2">
    <citation type="submission" date="2020-03" db="EMBL/GenBank/DDBJ databases">
        <authorList>
            <consortium name="Environmental Genome Science Research Promotion Project"/>
            <person name="Nakajima N."/>
            <person name="Onuma M."/>
            <person name="Endoh D."/>
        </authorList>
    </citation>
    <scope>NUCLEOTIDE SEQUENCE</scope>
</reference>
<feature type="domain" description="Interferon/interleukin receptor" evidence="3">
    <location>
        <begin position="128"/>
        <end position="232"/>
    </location>
</feature>
<feature type="compositionally biased region" description="Acidic residues" evidence="1">
    <location>
        <begin position="374"/>
        <end position="396"/>
    </location>
</feature>
<dbReference type="GO" id="GO:0042018">
    <property type="term" value="F:interleukin-22 receptor activity"/>
    <property type="evidence" value="ECO:0007669"/>
    <property type="project" value="TreeGrafter"/>
</dbReference>
<protein>
    <submittedName>
        <fullName evidence="4">Interferon alpha and beta receptor subunit 2</fullName>
    </submittedName>
</protein>
<proteinExistence type="predicted"/>
<accession>A0A6G1RQ89</accession>
<feature type="region of interest" description="Disordered" evidence="1">
    <location>
        <begin position="462"/>
        <end position="507"/>
    </location>
</feature>
<sequence>METLMGGTRHFYQLVYISILATACCSLSERILGGPPENLHIESRNFQHILSWQAKPDPTVPTYYRVLYADGRNWQTAKQCSNITQLSCNLTDDFKDPGTAYFVLIQSFVGTEVQFNSSVLYFVPCTRTSLGPPEVNISSCLNCINVTIKLPTTYLRKNGKLQSLIDIYKDLEYVITLKTPDGEQKRPQEKTSKEIFSTVIEDLYPNRNYCVSVVVAASLNKNSIPSAWKCVTVESVAQQDYHMATVAGAVCFSLILAGLLKCMHAGGYIFPEKSFPRTLIFVRMLTYSSWTLEPEDIDSVEVIYREVKKRANESIGGVSDEDDSDASDSDAISNHDYTRRDIISRVPHSPDTPNVFKQYSPNDTCDDRRSQASEDPDTDPEESEEHEMGIEEDQDASSELLNPFSEVNCNYSSTRRNSACFTINLKTVLLGTSEENVVSSAALLSSQEDAVDCQCTHASESELLDDTESVQKPPCHNGSLEWQNSSCSSESDDSDSEMDRKTEYIRR</sequence>
<organism evidence="4">
    <name type="scientific">Hypotaenidia okinawae</name>
    <dbReference type="NCBI Taxonomy" id="2861861"/>
    <lineage>
        <taxon>Eukaryota</taxon>
        <taxon>Metazoa</taxon>
        <taxon>Chordata</taxon>
        <taxon>Craniata</taxon>
        <taxon>Vertebrata</taxon>
        <taxon>Euteleostomi</taxon>
        <taxon>Archelosauria</taxon>
        <taxon>Archosauria</taxon>
        <taxon>Dinosauria</taxon>
        <taxon>Saurischia</taxon>
        <taxon>Theropoda</taxon>
        <taxon>Coelurosauria</taxon>
        <taxon>Aves</taxon>
        <taxon>Neognathae</taxon>
        <taxon>Neoaves</taxon>
        <taxon>Gruiformes</taxon>
        <taxon>Rallidae</taxon>
        <taxon>Hypotaenidia</taxon>
    </lineage>
</organism>
<dbReference type="SUPFAM" id="SSF49265">
    <property type="entry name" value="Fibronectin type III"/>
    <property type="match status" value="2"/>
</dbReference>
<reference evidence="4" key="1">
    <citation type="submission" date="2020-03" db="EMBL/GenBank/DDBJ databases">
        <title>Okinawa Rail whole genome shotgun sequence.</title>
        <authorList>
            <person name="Nakajima N."/>
            <person name="Onuma M."/>
            <person name="Endoh D."/>
        </authorList>
    </citation>
    <scope>NUCLEOTIDE SEQUENCE</scope>
</reference>
<dbReference type="InterPro" id="IPR050650">
    <property type="entry name" value="Type-II_Cytokine-TF_Rcpt"/>
</dbReference>
<dbReference type="Gene3D" id="2.60.40.10">
    <property type="entry name" value="Immunoglobulins"/>
    <property type="match status" value="2"/>
</dbReference>
<evidence type="ECO:0000313" key="4">
    <source>
        <dbReference type="EMBL" id="LAC40542.1"/>
    </source>
</evidence>
<dbReference type="InterPro" id="IPR013783">
    <property type="entry name" value="Ig-like_fold"/>
</dbReference>
<dbReference type="InterPro" id="IPR015373">
    <property type="entry name" value="Interferon/interleukin_rcp_dom"/>
</dbReference>
<dbReference type="InterPro" id="IPR003961">
    <property type="entry name" value="FN3_dom"/>
</dbReference>
<dbReference type="GO" id="GO:0005886">
    <property type="term" value="C:plasma membrane"/>
    <property type="evidence" value="ECO:0007669"/>
    <property type="project" value="TreeGrafter"/>
</dbReference>
<feature type="region of interest" description="Disordered" evidence="1">
    <location>
        <begin position="313"/>
        <end position="397"/>
    </location>
</feature>
<evidence type="ECO:0000259" key="3">
    <source>
        <dbReference type="Pfam" id="PF09294"/>
    </source>
</evidence>
<dbReference type="InterPro" id="IPR036116">
    <property type="entry name" value="FN3_sf"/>
</dbReference>
<feature type="compositionally biased region" description="Basic and acidic residues" evidence="1">
    <location>
        <begin position="497"/>
        <end position="507"/>
    </location>
</feature>
<dbReference type="Pfam" id="PF09294">
    <property type="entry name" value="Interfer-bind"/>
    <property type="match status" value="1"/>
</dbReference>
<evidence type="ECO:0000259" key="2">
    <source>
        <dbReference type="Pfam" id="PF01108"/>
    </source>
</evidence>
<feature type="compositionally biased region" description="Polar residues" evidence="1">
    <location>
        <begin position="351"/>
        <end position="363"/>
    </location>
</feature>